<reference evidence="2" key="2">
    <citation type="submission" date="2017-06" db="EMBL/GenBank/DDBJ databases">
        <title>WGS assembly of Brachypodium distachyon.</title>
        <authorList>
            <consortium name="The International Brachypodium Initiative"/>
            <person name="Lucas S."/>
            <person name="Harmon-Smith M."/>
            <person name="Lail K."/>
            <person name="Tice H."/>
            <person name="Grimwood J."/>
            <person name="Bruce D."/>
            <person name="Barry K."/>
            <person name="Shu S."/>
            <person name="Lindquist E."/>
            <person name="Wang M."/>
            <person name="Pitluck S."/>
            <person name="Vogel J.P."/>
            <person name="Garvin D.F."/>
            <person name="Mockler T.C."/>
            <person name="Schmutz J."/>
            <person name="Rokhsar D."/>
            <person name="Bevan M.W."/>
        </authorList>
    </citation>
    <scope>NUCLEOTIDE SEQUENCE</scope>
    <source>
        <strain evidence="2">Bd21</strain>
    </source>
</reference>
<feature type="region of interest" description="Disordered" evidence="1">
    <location>
        <begin position="196"/>
        <end position="252"/>
    </location>
</feature>
<gene>
    <name evidence="2" type="ORF">BRADI_3g29315v3</name>
</gene>
<feature type="compositionally biased region" description="Low complexity" evidence="1">
    <location>
        <begin position="143"/>
        <end position="153"/>
    </location>
</feature>
<proteinExistence type="predicted"/>
<accession>A0A2K2CZX6</accession>
<reference evidence="3" key="3">
    <citation type="submission" date="2018-08" db="UniProtKB">
        <authorList>
            <consortium name="EnsemblPlants"/>
        </authorList>
    </citation>
    <scope>IDENTIFICATION</scope>
    <source>
        <strain evidence="3">cv. Bd21</strain>
    </source>
</reference>
<evidence type="ECO:0000313" key="2">
    <source>
        <dbReference type="EMBL" id="PNT67586.1"/>
    </source>
</evidence>
<dbReference type="AlphaFoldDB" id="A0A2K2CZX6"/>
<dbReference type="Gramene" id="PNT67586">
    <property type="protein sequence ID" value="PNT67586"/>
    <property type="gene ID" value="BRADI_3g29315v3"/>
</dbReference>
<evidence type="ECO:0000313" key="3">
    <source>
        <dbReference type="EnsemblPlants" id="PNT67586"/>
    </source>
</evidence>
<feature type="region of interest" description="Disordered" evidence="1">
    <location>
        <begin position="103"/>
        <end position="155"/>
    </location>
</feature>
<reference evidence="2 3" key="1">
    <citation type="journal article" date="2010" name="Nature">
        <title>Genome sequencing and analysis of the model grass Brachypodium distachyon.</title>
        <authorList>
            <consortium name="International Brachypodium Initiative"/>
        </authorList>
    </citation>
    <scope>NUCLEOTIDE SEQUENCE [LARGE SCALE GENOMIC DNA]</scope>
    <source>
        <strain evidence="2 3">Bd21</strain>
    </source>
</reference>
<protein>
    <submittedName>
        <fullName evidence="2 3">Uncharacterized protein</fullName>
    </submittedName>
</protein>
<dbReference type="EMBL" id="CM000882">
    <property type="protein sequence ID" value="PNT67586.1"/>
    <property type="molecule type" value="Genomic_DNA"/>
</dbReference>
<name>A0A2K2CZX6_BRADI</name>
<evidence type="ECO:0000256" key="1">
    <source>
        <dbReference type="SAM" id="MobiDB-lite"/>
    </source>
</evidence>
<sequence>MVRWNTAQHVAEMVLVSRSHMHALVTVMHVKKDVDFMHVQSEPKFVPSNLFSRCVPSISHFQIRFLYLPYTSAWAHTRGHAPVFPPIQWLPLLTLSLSLPTGRTRAPPSCSSMNPTATPGRSRNRVVFPESESRRRHARKMPESGSSSPSPISRCRARLPRVRNPLAEFVFPEVGIQSSKSSSGSPESRHRARFPEALIQSSRSSSPSPESAAELVFPESKIPAPTPEFSSTTSSPPPRHAARHRRLREGGA</sequence>
<keyword evidence="4" id="KW-1185">Reference proteome</keyword>
<organism evidence="2">
    <name type="scientific">Brachypodium distachyon</name>
    <name type="common">Purple false brome</name>
    <name type="synonym">Trachynia distachya</name>
    <dbReference type="NCBI Taxonomy" id="15368"/>
    <lineage>
        <taxon>Eukaryota</taxon>
        <taxon>Viridiplantae</taxon>
        <taxon>Streptophyta</taxon>
        <taxon>Embryophyta</taxon>
        <taxon>Tracheophyta</taxon>
        <taxon>Spermatophyta</taxon>
        <taxon>Magnoliopsida</taxon>
        <taxon>Liliopsida</taxon>
        <taxon>Poales</taxon>
        <taxon>Poaceae</taxon>
        <taxon>BOP clade</taxon>
        <taxon>Pooideae</taxon>
        <taxon>Stipodae</taxon>
        <taxon>Brachypodieae</taxon>
        <taxon>Brachypodium</taxon>
    </lineage>
</organism>
<feature type="compositionally biased region" description="Low complexity" evidence="1">
    <location>
        <begin position="201"/>
        <end position="214"/>
    </location>
</feature>
<dbReference type="EnsemblPlants" id="PNT67586">
    <property type="protein sequence ID" value="PNT67586"/>
    <property type="gene ID" value="BRADI_3g29315v3"/>
</dbReference>
<feature type="compositionally biased region" description="Basic residues" evidence="1">
    <location>
        <begin position="240"/>
        <end position="252"/>
    </location>
</feature>
<dbReference type="Proteomes" id="UP000008810">
    <property type="component" value="Chromosome 3"/>
</dbReference>
<feature type="compositionally biased region" description="Polar residues" evidence="1">
    <location>
        <begin position="109"/>
        <end position="121"/>
    </location>
</feature>
<evidence type="ECO:0000313" key="4">
    <source>
        <dbReference type="Proteomes" id="UP000008810"/>
    </source>
</evidence>
<dbReference type="InParanoid" id="A0A2K2CZX6"/>